<proteinExistence type="predicted"/>
<dbReference type="GO" id="GO:0004252">
    <property type="term" value="F:serine-type endopeptidase activity"/>
    <property type="evidence" value="ECO:0007669"/>
    <property type="project" value="TreeGrafter"/>
</dbReference>
<dbReference type="Gene3D" id="2.120.10.30">
    <property type="entry name" value="TolB, C-terminal domain"/>
    <property type="match status" value="1"/>
</dbReference>
<dbReference type="SUPFAM" id="SSF53474">
    <property type="entry name" value="alpha/beta-Hydrolases"/>
    <property type="match status" value="1"/>
</dbReference>
<evidence type="ECO:0000313" key="4">
    <source>
        <dbReference type="EMBL" id="PSM37467.1"/>
    </source>
</evidence>
<dbReference type="InterPro" id="IPR029058">
    <property type="entry name" value="AB_hydrolase_fold"/>
</dbReference>
<gene>
    <name evidence="4" type="ORF">C6Y14_42105</name>
</gene>
<feature type="domain" description="Peptidase S9 prolyl oligopeptidase catalytic" evidence="3">
    <location>
        <begin position="413"/>
        <end position="622"/>
    </location>
</feature>
<accession>A0A2P8PTZ8</accession>
<feature type="region of interest" description="Disordered" evidence="2">
    <location>
        <begin position="1"/>
        <end position="23"/>
    </location>
</feature>
<dbReference type="GO" id="GO:0006508">
    <property type="term" value="P:proteolysis"/>
    <property type="evidence" value="ECO:0007669"/>
    <property type="project" value="InterPro"/>
</dbReference>
<dbReference type="InterPro" id="IPR011042">
    <property type="entry name" value="6-blade_b-propeller_TolB-like"/>
</dbReference>
<keyword evidence="1" id="KW-0378">Hydrolase</keyword>
<organism evidence="4 5">
    <name type="scientific">Streptomyces dioscori</name>
    <dbReference type="NCBI Taxonomy" id="2109333"/>
    <lineage>
        <taxon>Bacteria</taxon>
        <taxon>Bacillati</taxon>
        <taxon>Actinomycetota</taxon>
        <taxon>Actinomycetes</taxon>
        <taxon>Kitasatosporales</taxon>
        <taxon>Streptomycetaceae</taxon>
        <taxon>Streptomyces</taxon>
        <taxon>Streptomyces aurantiacus group</taxon>
    </lineage>
</organism>
<dbReference type="PANTHER" id="PTHR42776:SF27">
    <property type="entry name" value="DIPEPTIDYL PEPTIDASE FAMILY MEMBER 6"/>
    <property type="match status" value="1"/>
</dbReference>
<dbReference type="InterPro" id="IPR001375">
    <property type="entry name" value="Peptidase_S9_cat"/>
</dbReference>
<name>A0A2P8PTZ8_9ACTN</name>
<comment type="caution">
    <text evidence="4">The sequence shown here is derived from an EMBL/GenBank/DDBJ whole genome shotgun (WGS) entry which is preliminary data.</text>
</comment>
<reference evidence="4 5" key="1">
    <citation type="submission" date="2018-03" db="EMBL/GenBank/DDBJ databases">
        <title>Streptomyces dioscori sp. nov., a novel endophytic actinobacterium isolated from bulbil of Dioscorea bulbifera L.</title>
        <authorList>
            <person name="Zhikuan W."/>
        </authorList>
    </citation>
    <scope>NUCLEOTIDE SEQUENCE [LARGE SCALE GENOMIC DNA]</scope>
    <source>
        <strain evidence="4 5">A217</strain>
    </source>
</reference>
<dbReference type="PANTHER" id="PTHR42776">
    <property type="entry name" value="SERINE PEPTIDASE S9 FAMILY MEMBER"/>
    <property type="match status" value="1"/>
</dbReference>
<dbReference type="Gene3D" id="3.40.50.1820">
    <property type="entry name" value="alpha/beta hydrolase"/>
    <property type="match status" value="1"/>
</dbReference>
<sequence length="629" mass="69016">MAQRDTLSVEEFFGPPPRAKTTLSPDGTKLAYLAPWKNRMNVWIESVDTPGDARCVTTEDRGVVSYHWTRDPRWLLYTRDQGGDENLHLHRVDLTDPDAAAVDLTPYPGVRTVGLDLPEGRPGKVVTQLNLRDHARFDLVELDIATGDLTTLAENPGSGVEGWLYGEHGLFTVATTPEGDVELSRWDAVTGTTARVASFDGADFPLGIYPMEVTPDGTGVWLGSYRDSDRLRLVRLDPATGEEHEVDSHPSHDLDTRARVFPALPSPLIRSRRTGELLGVRYLGERQVVHALDPHFAAVLKNLEELSDGDLAALSSDESGRRWVASFTHDRDPGVTFLYDHDTGGSRLLHRAKPHLDPAALAPMRTVSTTSRDGLTLPMHLTLPVGVEPSGLPLVLFVHGGPWSRDSWGYHPAAQLFANRGCAVLQVDFRGSTGYGKAHTRAGIGEFAGKMHDDLVDGVRWAVDQGYADPERVAVMGGSYGGYAALVGITFTPDVFAAAIDVVGISDLANFMRNQPDFVKPMLAPNWFTYVGDPADPEQEADMLARSPISRVDRIRTPLMVVHGANDARVVLAESDRLVEALRARDVPVEYIVMEDEGHAIENPENVIALYTAAERFLAEHLHFETQQA</sequence>
<evidence type="ECO:0000313" key="5">
    <source>
        <dbReference type="Proteomes" id="UP000240429"/>
    </source>
</evidence>
<dbReference type="SUPFAM" id="SSF82171">
    <property type="entry name" value="DPP6 N-terminal domain-like"/>
    <property type="match status" value="1"/>
</dbReference>
<dbReference type="Pfam" id="PF00326">
    <property type="entry name" value="Peptidase_S9"/>
    <property type="match status" value="1"/>
</dbReference>
<keyword evidence="5" id="KW-1185">Reference proteome</keyword>
<dbReference type="EMBL" id="PYBJ01000041">
    <property type="protein sequence ID" value="PSM37467.1"/>
    <property type="molecule type" value="Genomic_DNA"/>
</dbReference>
<evidence type="ECO:0000256" key="2">
    <source>
        <dbReference type="SAM" id="MobiDB-lite"/>
    </source>
</evidence>
<dbReference type="RefSeq" id="WP_107022224.1">
    <property type="nucleotide sequence ID" value="NZ_KZ679065.1"/>
</dbReference>
<dbReference type="AlphaFoldDB" id="A0A2P8PTZ8"/>
<evidence type="ECO:0000259" key="3">
    <source>
        <dbReference type="Pfam" id="PF00326"/>
    </source>
</evidence>
<protein>
    <submittedName>
        <fullName evidence="4">S9 family peptidase</fullName>
    </submittedName>
</protein>
<dbReference type="OrthoDB" id="128799at2"/>
<dbReference type="Proteomes" id="UP000240429">
    <property type="component" value="Unassembled WGS sequence"/>
</dbReference>
<evidence type="ECO:0000256" key="1">
    <source>
        <dbReference type="ARBA" id="ARBA00022801"/>
    </source>
</evidence>